<comment type="caution">
    <text evidence="2">The sequence shown here is derived from an EMBL/GenBank/DDBJ whole genome shotgun (WGS) entry which is preliminary data.</text>
</comment>
<keyword evidence="1" id="KW-1133">Transmembrane helix</keyword>
<evidence type="ECO:0000256" key="1">
    <source>
        <dbReference type="SAM" id="Phobius"/>
    </source>
</evidence>
<protein>
    <submittedName>
        <fullName evidence="2">Uncharacterized protein</fullName>
    </submittedName>
</protein>
<evidence type="ECO:0000313" key="2">
    <source>
        <dbReference type="EMBL" id="HIW82119.1"/>
    </source>
</evidence>
<gene>
    <name evidence="2" type="ORF">H9742_11505</name>
</gene>
<organism evidence="2 3">
    <name type="scientific">Candidatus Acetatifactor stercoripullorum</name>
    <dbReference type="NCBI Taxonomy" id="2838414"/>
    <lineage>
        <taxon>Bacteria</taxon>
        <taxon>Bacillati</taxon>
        <taxon>Bacillota</taxon>
        <taxon>Clostridia</taxon>
        <taxon>Lachnospirales</taxon>
        <taxon>Lachnospiraceae</taxon>
        <taxon>Acetatifactor</taxon>
    </lineage>
</organism>
<proteinExistence type="predicted"/>
<dbReference type="EMBL" id="DXGH01000064">
    <property type="protein sequence ID" value="HIW82119.1"/>
    <property type="molecule type" value="Genomic_DNA"/>
</dbReference>
<dbReference type="Proteomes" id="UP000824265">
    <property type="component" value="Unassembled WGS sequence"/>
</dbReference>
<accession>A0A9D1R733</accession>
<reference evidence="2" key="1">
    <citation type="journal article" date="2021" name="PeerJ">
        <title>Extensive microbial diversity within the chicken gut microbiome revealed by metagenomics and culture.</title>
        <authorList>
            <person name="Gilroy R."/>
            <person name="Ravi A."/>
            <person name="Getino M."/>
            <person name="Pursley I."/>
            <person name="Horton D.L."/>
            <person name="Alikhan N.F."/>
            <person name="Baker D."/>
            <person name="Gharbi K."/>
            <person name="Hall N."/>
            <person name="Watson M."/>
            <person name="Adriaenssens E.M."/>
            <person name="Foster-Nyarko E."/>
            <person name="Jarju S."/>
            <person name="Secka A."/>
            <person name="Antonio M."/>
            <person name="Oren A."/>
            <person name="Chaudhuri R.R."/>
            <person name="La Ragione R."/>
            <person name="Hildebrand F."/>
            <person name="Pallen M.J."/>
        </authorList>
    </citation>
    <scope>NUCLEOTIDE SEQUENCE</scope>
    <source>
        <strain evidence="2">CHK195-6426</strain>
    </source>
</reference>
<reference evidence="2" key="2">
    <citation type="submission" date="2021-04" db="EMBL/GenBank/DDBJ databases">
        <authorList>
            <person name="Gilroy R."/>
        </authorList>
    </citation>
    <scope>NUCLEOTIDE SEQUENCE</scope>
    <source>
        <strain evidence="2">CHK195-6426</strain>
    </source>
</reference>
<name>A0A9D1R733_9FIRM</name>
<keyword evidence="1" id="KW-0472">Membrane</keyword>
<feature type="transmembrane region" description="Helical" evidence="1">
    <location>
        <begin position="39"/>
        <end position="72"/>
    </location>
</feature>
<keyword evidence="1" id="KW-0812">Transmembrane</keyword>
<sequence length="180" mass="20755">MLYHEAITFGKGQDKIMSDTYVECLIKAKQSMLAKFFKILLIMLTVVFGLAMFLFMPAMLLALACGLGAYFVNLYTDLEYEYLYLDKELTVDKVMAKAKRKRVATYSIDRLEILAPIKSYHLDNYKNRNVKVKDYSIGEELQPDLRYVMYYEGGEKVLLSPSPELVKVIKTVAPRKVFTD</sequence>
<dbReference type="AlphaFoldDB" id="A0A9D1R733"/>
<evidence type="ECO:0000313" key="3">
    <source>
        <dbReference type="Proteomes" id="UP000824265"/>
    </source>
</evidence>